<evidence type="ECO:0000313" key="1">
    <source>
        <dbReference type="EMBL" id="KKP88560.1"/>
    </source>
</evidence>
<accession>A0A0G0FMA5</accession>
<name>A0A0G0FMA5_9BACT</name>
<proteinExistence type="predicted"/>
<reference evidence="1 2" key="1">
    <citation type="journal article" date="2015" name="Nature">
        <title>rRNA introns, odd ribosomes, and small enigmatic genomes across a large radiation of phyla.</title>
        <authorList>
            <person name="Brown C.T."/>
            <person name="Hug L.A."/>
            <person name="Thomas B.C."/>
            <person name="Sharon I."/>
            <person name="Castelle C.J."/>
            <person name="Singh A."/>
            <person name="Wilkins M.J."/>
            <person name="Williams K.H."/>
            <person name="Banfield J.F."/>
        </authorList>
    </citation>
    <scope>NUCLEOTIDE SEQUENCE [LARGE SCALE GENOMIC DNA]</scope>
</reference>
<dbReference type="AlphaFoldDB" id="A0A0G0FMA5"/>
<dbReference type="Gene3D" id="3.10.450.620">
    <property type="entry name" value="JHP933, nucleotidyltransferase-like core domain"/>
    <property type="match status" value="1"/>
</dbReference>
<dbReference type="Pfam" id="PF08843">
    <property type="entry name" value="AbiEii"/>
    <property type="match status" value="1"/>
</dbReference>
<comment type="caution">
    <text evidence="1">The sequence shown here is derived from an EMBL/GenBank/DDBJ whole genome shotgun (WGS) entry which is preliminary data.</text>
</comment>
<dbReference type="EMBL" id="LBRB01000011">
    <property type="protein sequence ID" value="KKP88560.1"/>
    <property type="molecule type" value="Genomic_DNA"/>
</dbReference>
<protein>
    <submittedName>
        <fullName evidence="1">Uncharacterized protein</fullName>
    </submittedName>
</protein>
<sequence length="216" mass="25313">MANILTENQQKIIELVVKNKNIQPNFYLTGGTALAEYYFQHRVSDDLDFFSEQPFSLMVLEPLITNIINTLNATEVKYNKLFDRHIYFFKVGNEEIKIEFTYFENKRINPTKVFSGLQVDDLLDIGANKIMAMLDRNEPKDFIDLFFILQQINLDELLKAVKNKYQVEIDPITLGSAFNKGVKIEFPKEKLFKNTVPEIRSFWDKKALELKPKIFE</sequence>
<dbReference type="InterPro" id="IPR014942">
    <property type="entry name" value="AbiEii"/>
</dbReference>
<dbReference type="Proteomes" id="UP000034316">
    <property type="component" value="Unassembled WGS sequence"/>
</dbReference>
<evidence type="ECO:0000313" key="2">
    <source>
        <dbReference type="Proteomes" id="UP000034316"/>
    </source>
</evidence>
<gene>
    <name evidence="1" type="ORF">UR93_C0011G0008</name>
</gene>
<organism evidence="1 2">
    <name type="scientific">Berkelbacteria bacterium GW2011_GWA2_35_9</name>
    <dbReference type="NCBI Taxonomy" id="1618333"/>
    <lineage>
        <taxon>Bacteria</taxon>
        <taxon>Candidatus Berkelbacteria</taxon>
    </lineage>
</organism>
<dbReference type="STRING" id="1618333.UR93_C0011G0008"/>